<keyword evidence="4" id="KW-1003">Cell membrane</keyword>
<evidence type="ECO:0000256" key="8">
    <source>
        <dbReference type="ARBA" id="ARBA00023053"/>
    </source>
</evidence>
<proteinExistence type="inferred from homology"/>
<comment type="catalytic activity">
    <reaction evidence="12">
        <text>L-proline(in) + Na(+)(in) = L-proline(out) + Na(+)(out)</text>
        <dbReference type="Rhea" id="RHEA:28967"/>
        <dbReference type="ChEBI" id="CHEBI:29101"/>
        <dbReference type="ChEBI" id="CHEBI:60039"/>
    </reaction>
</comment>
<dbReference type="InterPro" id="IPR011851">
    <property type="entry name" value="Na/Pro_symporter"/>
</dbReference>
<feature type="transmembrane region" description="Helical" evidence="14">
    <location>
        <begin position="366"/>
        <end position="391"/>
    </location>
</feature>
<dbReference type="PROSITE" id="PS50283">
    <property type="entry name" value="NA_SOLUT_SYMP_3"/>
    <property type="match status" value="1"/>
</dbReference>
<feature type="transmembrane region" description="Helical" evidence="14">
    <location>
        <begin position="510"/>
        <end position="529"/>
    </location>
</feature>
<keyword evidence="11 14" id="KW-0739">Sodium transport</keyword>
<feature type="transmembrane region" description="Helical" evidence="14">
    <location>
        <begin position="450"/>
        <end position="474"/>
    </location>
</feature>
<feature type="transmembrane region" description="Helical" evidence="14">
    <location>
        <begin position="288"/>
        <end position="307"/>
    </location>
</feature>
<comment type="subcellular location">
    <subcellularLocation>
        <location evidence="14">Cell inner membrane</location>
        <topology evidence="14">Multi-pass membrane protein</topology>
    </subcellularLocation>
    <subcellularLocation>
        <location evidence="1">Cell membrane</location>
        <topology evidence="1">Multi-pass membrane protein</topology>
    </subcellularLocation>
</comment>
<keyword evidence="3 14" id="KW-0813">Transport</keyword>
<evidence type="ECO:0000256" key="3">
    <source>
        <dbReference type="ARBA" id="ARBA00022448"/>
    </source>
</evidence>
<keyword evidence="5 14" id="KW-0812">Transmembrane</keyword>
<evidence type="ECO:0000256" key="13">
    <source>
        <dbReference type="RuleBase" id="RU362091"/>
    </source>
</evidence>
<dbReference type="CDD" id="cd11475">
    <property type="entry name" value="SLC5sbd_PutP"/>
    <property type="match status" value="1"/>
</dbReference>
<comment type="similarity">
    <text evidence="2 13">Belongs to the sodium:solute symporter (SSF) (TC 2.A.21) family.</text>
</comment>
<gene>
    <name evidence="15" type="ORF">Thi970DRAFT_02744</name>
</gene>
<evidence type="ECO:0000256" key="4">
    <source>
        <dbReference type="ARBA" id="ARBA00022475"/>
    </source>
</evidence>
<dbReference type="PANTHER" id="PTHR48086">
    <property type="entry name" value="SODIUM/PROLINE SYMPORTER-RELATED"/>
    <property type="match status" value="1"/>
</dbReference>
<dbReference type="GO" id="GO:0031402">
    <property type="term" value="F:sodium ion binding"/>
    <property type="evidence" value="ECO:0007669"/>
    <property type="project" value="UniProtKB-UniRule"/>
</dbReference>
<keyword evidence="6 14" id="KW-0769">Symport</keyword>
<dbReference type="InterPro" id="IPR050277">
    <property type="entry name" value="Sodium:Solute_Symporter"/>
</dbReference>
<dbReference type="InterPro" id="IPR038377">
    <property type="entry name" value="Na/Glc_symporter_sf"/>
</dbReference>
<keyword evidence="16" id="KW-1185">Reference proteome</keyword>
<feature type="transmembrane region" description="Helical" evidence="14">
    <location>
        <begin position="126"/>
        <end position="144"/>
    </location>
</feature>
<dbReference type="STRING" id="631362.Thi970DRAFT_02744"/>
<evidence type="ECO:0000313" key="16">
    <source>
        <dbReference type="Proteomes" id="UP000002964"/>
    </source>
</evidence>
<dbReference type="AlphaFoldDB" id="H8Z1C9"/>
<evidence type="ECO:0000256" key="7">
    <source>
        <dbReference type="ARBA" id="ARBA00022989"/>
    </source>
</evidence>
<dbReference type="Gene3D" id="1.20.1730.10">
    <property type="entry name" value="Sodium/glucose cotransporter"/>
    <property type="match status" value="1"/>
</dbReference>
<reference evidence="16" key="1">
    <citation type="submission" date="2011-06" db="EMBL/GenBank/DDBJ databases">
        <authorList>
            <consortium name="US DOE Joint Genome Institute (JGI-PGF)"/>
            <person name="Lucas S."/>
            <person name="Han J."/>
            <person name="Lapidus A."/>
            <person name="Cheng J.-F."/>
            <person name="Goodwin L."/>
            <person name="Pitluck S."/>
            <person name="Peters L."/>
            <person name="Land M.L."/>
            <person name="Hauser L."/>
            <person name="Vogl K."/>
            <person name="Liu Z."/>
            <person name="Overmann J."/>
            <person name="Frigaard N.-U."/>
            <person name="Bryant D.A."/>
            <person name="Woyke T.J."/>
        </authorList>
    </citation>
    <scope>NUCLEOTIDE SEQUENCE [LARGE SCALE GENOMIC DNA]</scope>
    <source>
        <strain evidence="16">970</strain>
    </source>
</reference>
<comment type="function">
    <text evidence="14">Catalyzes the sodium-dependent uptake of extracellular L-proline.</text>
</comment>
<dbReference type="NCBIfam" id="TIGR02121">
    <property type="entry name" value="Na_Pro_sym"/>
    <property type="match status" value="1"/>
</dbReference>
<name>H8Z1C9_9GAMM</name>
<keyword evidence="14" id="KW-0997">Cell inner membrane</keyword>
<dbReference type="GO" id="GO:0005886">
    <property type="term" value="C:plasma membrane"/>
    <property type="evidence" value="ECO:0007669"/>
    <property type="project" value="UniProtKB-SubCell"/>
</dbReference>
<evidence type="ECO:0000256" key="10">
    <source>
        <dbReference type="ARBA" id="ARBA00023136"/>
    </source>
</evidence>
<feature type="transmembrane region" description="Helical" evidence="14">
    <location>
        <begin position="328"/>
        <end position="351"/>
    </location>
</feature>
<keyword evidence="7 14" id="KW-1133">Transmembrane helix</keyword>
<evidence type="ECO:0000256" key="5">
    <source>
        <dbReference type="ARBA" id="ARBA00022692"/>
    </source>
</evidence>
<dbReference type="eggNOG" id="COG0591">
    <property type="taxonomic scope" value="Bacteria"/>
</dbReference>
<dbReference type="Pfam" id="PF00474">
    <property type="entry name" value="SSF"/>
    <property type="match status" value="1"/>
</dbReference>
<feature type="transmembrane region" description="Helical" evidence="14">
    <location>
        <begin position="424"/>
        <end position="444"/>
    </location>
</feature>
<evidence type="ECO:0000256" key="6">
    <source>
        <dbReference type="ARBA" id="ARBA00022847"/>
    </source>
</evidence>
<accession>H8Z1C9</accession>
<evidence type="ECO:0000256" key="2">
    <source>
        <dbReference type="ARBA" id="ARBA00006434"/>
    </source>
</evidence>
<keyword evidence="14" id="KW-0029">Amino-acid transport</keyword>
<evidence type="ECO:0000256" key="11">
    <source>
        <dbReference type="ARBA" id="ARBA00023201"/>
    </source>
</evidence>
<dbReference type="HOGENOM" id="CLU_018808_15_2_6"/>
<feature type="transmembrane region" description="Helical" evidence="14">
    <location>
        <begin position="175"/>
        <end position="194"/>
    </location>
</feature>
<dbReference type="Proteomes" id="UP000002964">
    <property type="component" value="Unassembled WGS sequence"/>
</dbReference>
<sequence length="554" mass="59093">MDGFTASPVAVTWPKTTRNSKEFRYIRLPEPHWCAARLSIKLNKHNPFLMQNSISFAVAVTFFLYLLLMLGIGLWAWRRTHDSADYFLGGRQLGPWPTALSAGASDMSGWLLLGLPGFAFTSGLQSLWLAGGLLLGTWLNWLVVARALRQFTAEADDALTIPEYLANRFGDPNHALQAIAALFILLFFLFYTSSGLVAGGKLFETLFGLDAGLATAIGALVIMSYTLTGGFLAVSWTDLVQGLLMLAALLLVPVIAMQADDGFLAMQTRLHADHPALMSLWSNDKGEPLGLIAIISLAAWGLGYFGQPHILARFAGIRDQQAVPAARRIAVTWTALSLAGAVLVGLAGLVWVDSHLGGELADAETIFMVLVEALFHPIIAGVLLAAILAAIMSTADSQLLVSSSALTEDLYRQLFRRQASTKEIVLVGRLAVVALALVALLLALEPDNSVLGLVAYAWAGFGAAFGPVLVLSLYWRGMTRAGALAGIIAGGVTVVVWKALEGGIFELYEIVPGILAATLAVVIGSRLSAPTAPDILARFERFRIASDAPAAAGR</sequence>
<dbReference type="InterPro" id="IPR001734">
    <property type="entry name" value="Na/solute_symporter"/>
</dbReference>
<dbReference type="PANTHER" id="PTHR48086:SF3">
    <property type="entry name" value="SODIUM_PROLINE SYMPORTER"/>
    <property type="match status" value="1"/>
</dbReference>
<organism evidence="15 16">
    <name type="scientific">Thiorhodovibrio frisius</name>
    <dbReference type="NCBI Taxonomy" id="631362"/>
    <lineage>
        <taxon>Bacteria</taxon>
        <taxon>Pseudomonadati</taxon>
        <taxon>Pseudomonadota</taxon>
        <taxon>Gammaproteobacteria</taxon>
        <taxon>Chromatiales</taxon>
        <taxon>Chromatiaceae</taxon>
        <taxon>Thiorhodovibrio</taxon>
    </lineage>
</organism>
<evidence type="ECO:0000313" key="15">
    <source>
        <dbReference type="EMBL" id="EIC22478.1"/>
    </source>
</evidence>
<dbReference type="NCBIfam" id="TIGR00813">
    <property type="entry name" value="sss"/>
    <property type="match status" value="1"/>
</dbReference>
<dbReference type="GO" id="GO:0005298">
    <property type="term" value="F:proline:sodium symporter activity"/>
    <property type="evidence" value="ECO:0007669"/>
    <property type="project" value="UniProtKB-UniRule"/>
</dbReference>
<keyword evidence="9 14" id="KW-0406">Ion transport</keyword>
<keyword evidence="10 14" id="KW-0472">Membrane</keyword>
<dbReference type="GO" id="GO:0015193">
    <property type="term" value="F:L-proline transmembrane transporter activity"/>
    <property type="evidence" value="ECO:0007669"/>
    <property type="project" value="TreeGrafter"/>
</dbReference>
<feature type="transmembrane region" description="Helical" evidence="14">
    <location>
        <begin position="481"/>
        <end position="498"/>
    </location>
</feature>
<evidence type="ECO:0000256" key="9">
    <source>
        <dbReference type="ARBA" id="ARBA00023065"/>
    </source>
</evidence>
<evidence type="ECO:0000256" key="1">
    <source>
        <dbReference type="ARBA" id="ARBA00004651"/>
    </source>
</evidence>
<protein>
    <recommendedName>
        <fullName evidence="14">Sodium/proline symporter</fullName>
    </recommendedName>
    <alternativeName>
        <fullName evidence="14">Proline permease</fullName>
    </alternativeName>
</protein>
<feature type="transmembrane region" description="Helical" evidence="14">
    <location>
        <begin position="239"/>
        <end position="259"/>
    </location>
</feature>
<evidence type="ECO:0000256" key="12">
    <source>
        <dbReference type="ARBA" id="ARBA00033708"/>
    </source>
</evidence>
<evidence type="ECO:0000256" key="14">
    <source>
        <dbReference type="RuleBase" id="RU366012"/>
    </source>
</evidence>
<reference evidence="15 16" key="2">
    <citation type="submission" date="2011-11" db="EMBL/GenBank/DDBJ databases">
        <authorList>
            <consortium name="US DOE Joint Genome Institute"/>
            <person name="Lucas S."/>
            <person name="Han J."/>
            <person name="Lapidus A."/>
            <person name="Cheng J.-F."/>
            <person name="Goodwin L."/>
            <person name="Pitluck S."/>
            <person name="Peters L."/>
            <person name="Ovchinnikova G."/>
            <person name="Zhang X."/>
            <person name="Detter J.C."/>
            <person name="Han C."/>
            <person name="Tapia R."/>
            <person name="Land M."/>
            <person name="Hauser L."/>
            <person name="Kyrpides N."/>
            <person name="Ivanova N."/>
            <person name="Pagani I."/>
            <person name="Vogl K."/>
            <person name="Liu Z."/>
            <person name="Overmann J."/>
            <person name="Frigaard N.-U."/>
            <person name="Bryant D."/>
            <person name="Woyke T."/>
        </authorList>
    </citation>
    <scope>NUCLEOTIDE SEQUENCE [LARGE SCALE GENOMIC DNA]</scope>
    <source>
        <strain evidence="15 16">970</strain>
    </source>
</reference>
<feature type="transmembrane region" description="Helical" evidence="14">
    <location>
        <begin position="54"/>
        <end position="77"/>
    </location>
</feature>
<feature type="transmembrane region" description="Helical" evidence="14">
    <location>
        <begin position="206"/>
        <end position="227"/>
    </location>
</feature>
<dbReference type="GO" id="GO:0015824">
    <property type="term" value="P:proline transport"/>
    <property type="evidence" value="ECO:0007669"/>
    <property type="project" value="UniProtKB-UniRule"/>
</dbReference>
<dbReference type="EMBL" id="JH603169">
    <property type="protein sequence ID" value="EIC22478.1"/>
    <property type="molecule type" value="Genomic_DNA"/>
</dbReference>
<keyword evidence="8 14" id="KW-0915">Sodium</keyword>